<dbReference type="Proteomes" id="UP000838821">
    <property type="component" value="Unassembled WGS sequence"/>
</dbReference>
<reference evidence="2" key="1">
    <citation type="submission" date="2022-01" db="EMBL/GenBank/DDBJ databases">
        <authorList>
            <person name="Criscuolo A."/>
        </authorList>
    </citation>
    <scope>NUCLEOTIDE SEQUENCE</scope>
    <source>
        <strain evidence="2">CIP111891</strain>
    </source>
</reference>
<feature type="domain" description="Bacterial Pleckstrin homology" evidence="1">
    <location>
        <begin position="2"/>
        <end position="130"/>
    </location>
</feature>
<dbReference type="InterPro" id="IPR012544">
    <property type="entry name" value="PHb"/>
</dbReference>
<gene>
    <name evidence="2" type="ORF">PAECIP111891_01675</name>
</gene>
<dbReference type="InterPro" id="IPR037063">
    <property type="entry name" value="PHb_sf"/>
</dbReference>
<protein>
    <recommendedName>
        <fullName evidence="1">Bacterial Pleckstrin homology domain-containing protein</fullName>
    </recommendedName>
</protein>
<dbReference type="Gene3D" id="2.30.29.50">
    <property type="entry name" value="Bacterial Pleckstrin homology domain"/>
    <property type="match status" value="1"/>
</dbReference>
<accession>A0ABM9C0I7</accession>
<name>A0ABM9C0I7_9BACL</name>
<proteinExistence type="predicted"/>
<comment type="caution">
    <text evidence="2">The sequence shown here is derived from an EMBL/GenBank/DDBJ whole genome shotgun (WGS) entry which is preliminary data.</text>
</comment>
<sequence>MGIFSGLLGNLSEVSVEELTRQYGTYLMPNEVISTGFKLVRDSFVITDERIILIDHQGVTGKKTKVSTIDLDAIYEVSMESGGTGFDDSELIIHYITSPYYKANNITTAAYRFEFKKKFNIQSLYVALQSAATQNRKRING</sequence>
<keyword evidence="3" id="KW-1185">Reference proteome</keyword>
<evidence type="ECO:0000313" key="2">
    <source>
        <dbReference type="EMBL" id="CAH1200328.1"/>
    </source>
</evidence>
<dbReference type="EMBL" id="CAKMMW010000003">
    <property type="protein sequence ID" value="CAH1200328.1"/>
    <property type="molecule type" value="Genomic_DNA"/>
</dbReference>
<dbReference type="Pfam" id="PF08000">
    <property type="entry name" value="bPH_1"/>
    <property type="match status" value="1"/>
</dbReference>
<evidence type="ECO:0000259" key="1">
    <source>
        <dbReference type="Pfam" id="PF08000"/>
    </source>
</evidence>
<evidence type="ECO:0000313" key="3">
    <source>
        <dbReference type="Proteomes" id="UP000838821"/>
    </source>
</evidence>
<organism evidence="2 3">
    <name type="scientific">Paenibacillus allorhizoplanae</name>
    <dbReference type="NCBI Taxonomy" id="2905648"/>
    <lineage>
        <taxon>Bacteria</taxon>
        <taxon>Bacillati</taxon>
        <taxon>Bacillota</taxon>
        <taxon>Bacilli</taxon>
        <taxon>Bacillales</taxon>
        <taxon>Paenibacillaceae</taxon>
        <taxon>Paenibacillus</taxon>
    </lineage>
</organism>
<dbReference type="SUPFAM" id="SSF50729">
    <property type="entry name" value="PH domain-like"/>
    <property type="match status" value="1"/>
</dbReference>